<comment type="caution">
    <text evidence="1">The sequence shown here is derived from an EMBL/GenBank/DDBJ whole genome shotgun (WGS) entry which is preliminary data.</text>
</comment>
<dbReference type="EMBL" id="BEHY01000044">
    <property type="protein sequence ID" value="GBD09473.1"/>
    <property type="molecule type" value="Genomic_DNA"/>
</dbReference>
<dbReference type="AlphaFoldDB" id="A0A2H5Y7R7"/>
<reference evidence="2" key="1">
    <citation type="submission" date="2017-09" db="EMBL/GenBank/DDBJ databases">
        <title>Metaegenomics of thermophilic ammonia-oxidizing enrichment culture.</title>
        <authorList>
            <person name="Kato S."/>
            <person name="Suzuki K."/>
        </authorList>
    </citation>
    <scope>NUCLEOTIDE SEQUENCE [LARGE SCALE GENOMIC DNA]</scope>
</reference>
<proteinExistence type="predicted"/>
<name>A0A2H5Y7R7_9CHLR</name>
<evidence type="ECO:0000313" key="2">
    <source>
        <dbReference type="Proteomes" id="UP000236642"/>
    </source>
</evidence>
<organism evidence="1 2">
    <name type="scientific">Candidatus Thermoflexus japonica</name>
    <dbReference type="NCBI Taxonomy" id="2035417"/>
    <lineage>
        <taxon>Bacteria</taxon>
        <taxon>Bacillati</taxon>
        <taxon>Chloroflexota</taxon>
        <taxon>Thermoflexia</taxon>
        <taxon>Thermoflexales</taxon>
        <taxon>Thermoflexaceae</taxon>
        <taxon>Thermoflexus</taxon>
    </lineage>
</organism>
<gene>
    <name evidence="1" type="ORF">HRbin22_01727</name>
</gene>
<protein>
    <submittedName>
        <fullName evidence="1">Uncharacterized protein</fullName>
    </submittedName>
</protein>
<dbReference type="Proteomes" id="UP000236642">
    <property type="component" value="Unassembled WGS sequence"/>
</dbReference>
<accession>A0A2H5Y7R7</accession>
<evidence type="ECO:0000313" key="1">
    <source>
        <dbReference type="EMBL" id="GBD09473.1"/>
    </source>
</evidence>
<sequence length="230" mass="26180">MKRKNVVLNRPVFAQRAFDSRALTVLTALFHRFPEAGDYDLKIWQDERMIHRAHVRVSAEGTPAQLHLDLAALGEMAESYLLAAGGVIGFYVSRGIGRYRVEIAQLTRREKVVRLDNSQVIPEGDLFAVTLVRPGIYRVLQVEGRGEGEIHVRLPGKERYRPDQVTRVTVGKEGVMEPRVVEILAGQSVVFWCTIPASLRVEWVKAMEELEPPIQRPRLTRRQPRQPAQK</sequence>